<reference evidence="1 2" key="1">
    <citation type="journal article" date="2024" name="Ann. Entomol. Soc. Am.">
        <title>Genomic analyses of the southern and eastern yellowjacket wasps (Hymenoptera: Vespidae) reveal evolutionary signatures of social life.</title>
        <authorList>
            <person name="Catto M.A."/>
            <person name="Caine P.B."/>
            <person name="Orr S.E."/>
            <person name="Hunt B.G."/>
            <person name="Goodisman M.A.D."/>
        </authorList>
    </citation>
    <scope>NUCLEOTIDE SEQUENCE [LARGE SCALE GENOMIC DNA]</scope>
    <source>
        <strain evidence="1">233</strain>
        <tissue evidence="1">Head and thorax</tissue>
    </source>
</reference>
<accession>A0ABD1ZYN9</accession>
<gene>
    <name evidence="1" type="ORF">V1478_016985</name>
</gene>
<evidence type="ECO:0000313" key="2">
    <source>
        <dbReference type="Proteomes" id="UP001607302"/>
    </source>
</evidence>
<evidence type="ECO:0000313" key="1">
    <source>
        <dbReference type="EMBL" id="KAL2713287.1"/>
    </source>
</evidence>
<name>A0ABD1ZYN9_VESSQ</name>
<protein>
    <submittedName>
        <fullName evidence="1">Uncharacterized protein</fullName>
    </submittedName>
</protein>
<dbReference type="EMBL" id="JAUDFV010000158">
    <property type="protein sequence ID" value="KAL2713287.1"/>
    <property type="molecule type" value="Genomic_DNA"/>
</dbReference>
<dbReference type="AlphaFoldDB" id="A0ABD1ZYN9"/>
<sequence>MTKFASWCVVRHGRETTGIRGRLETWDERSGGYGVRWSATREAEVTALRSNRHPVGFPDGRCAPTTRGGGPRYPKVWLVSLSEYRVEYLDGTGRVRVASKAKAKRRNAFVGREAPIETLMNRSLRFSGVSYIGTTLGYPDDGDAEEGREGREQS</sequence>
<dbReference type="Proteomes" id="UP001607302">
    <property type="component" value="Unassembled WGS sequence"/>
</dbReference>
<keyword evidence="2" id="KW-1185">Reference proteome</keyword>
<organism evidence="1 2">
    <name type="scientific">Vespula squamosa</name>
    <name type="common">Southern yellow jacket</name>
    <name type="synonym">Wasp</name>
    <dbReference type="NCBI Taxonomy" id="30214"/>
    <lineage>
        <taxon>Eukaryota</taxon>
        <taxon>Metazoa</taxon>
        <taxon>Ecdysozoa</taxon>
        <taxon>Arthropoda</taxon>
        <taxon>Hexapoda</taxon>
        <taxon>Insecta</taxon>
        <taxon>Pterygota</taxon>
        <taxon>Neoptera</taxon>
        <taxon>Endopterygota</taxon>
        <taxon>Hymenoptera</taxon>
        <taxon>Apocrita</taxon>
        <taxon>Aculeata</taxon>
        <taxon>Vespoidea</taxon>
        <taxon>Vespidae</taxon>
        <taxon>Vespinae</taxon>
        <taxon>Vespula</taxon>
    </lineage>
</organism>
<proteinExistence type="predicted"/>
<comment type="caution">
    <text evidence="1">The sequence shown here is derived from an EMBL/GenBank/DDBJ whole genome shotgun (WGS) entry which is preliminary data.</text>
</comment>